<feature type="transmembrane region" description="Helical" evidence="1">
    <location>
        <begin position="60"/>
        <end position="80"/>
    </location>
</feature>
<feature type="transmembrane region" description="Helical" evidence="1">
    <location>
        <begin position="7"/>
        <end position="24"/>
    </location>
</feature>
<dbReference type="Pfam" id="PF04020">
    <property type="entry name" value="Phage_holin_4_2"/>
    <property type="match status" value="1"/>
</dbReference>
<dbReference type="PANTHER" id="PTHR37309:SF1">
    <property type="entry name" value="SLR0284 PROTEIN"/>
    <property type="match status" value="1"/>
</dbReference>
<dbReference type="InterPro" id="IPR007165">
    <property type="entry name" value="Phage_holin_4_2"/>
</dbReference>
<feature type="transmembrane region" description="Helical" evidence="1">
    <location>
        <begin position="86"/>
        <end position="105"/>
    </location>
</feature>
<gene>
    <name evidence="2" type="ORF">E0485_20745</name>
</gene>
<dbReference type="EMBL" id="SKFG01000030">
    <property type="protein sequence ID" value="TCZ73781.1"/>
    <property type="molecule type" value="Genomic_DNA"/>
</dbReference>
<evidence type="ECO:0000313" key="2">
    <source>
        <dbReference type="EMBL" id="TCZ73781.1"/>
    </source>
</evidence>
<dbReference type="Proteomes" id="UP000295418">
    <property type="component" value="Unassembled WGS sequence"/>
</dbReference>
<feature type="transmembrane region" description="Helical" evidence="1">
    <location>
        <begin position="30"/>
        <end position="48"/>
    </location>
</feature>
<evidence type="ECO:0000256" key="1">
    <source>
        <dbReference type="SAM" id="Phobius"/>
    </source>
</evidence>
<accession>A0A4R4E6X5</accession>
<reference evidence="2 3" key="1">
    <citation type="submission" date="2019-03" db="EMBL/GenBank/DDBJ databases">
        <authorList>
            <person name="Kim M.K.M."/>
        </authorList>
    </citation>
    <scope>NUCLEOTIDE SEQUENCE [LARGE SCALE GENOMIC DNA]</scope>
    <source>
        <strain evidence="2 3">18JY21-1</strain>
    </source>
</reference>
<organism evidence="2 3">
    <name type="scientific">Paenibacillus albiflavus</name>
    <dbReference type="NCBI Taxonomy" id="2545760"/>
    <lineage>
        <taxon>Bacteria</taxon>
        <taxon>Bacillati</taxon>
        <taxon>Bacillota</taxon>
        <taxon>Bacilli</taxon>
        <taxon>Bacillales</taxon>
        <taxon>Paenibacillaceae</taxon>
        <taxon>Paenibacillus</taxon>
    </lineage>
</organism>
<dbReference type="RefSeq" id="WP_132419982.1">
    <property type="nucleotide sequence ID" value="NZ_SKFG01000030.1"/>
</dbReference>
<sequence length="122" mass="13177">MNILGTIVRFIISALVLMVVSWMIKGFYVGGFGSAILLALIIAVLAFIVESMFKTRITPFGRGIVGFVTSAVIIYVSQFLVSGVRITILGAVLSALIIGIIDLFIPMKTPFEAINKDSGDHR</sequence>
<keyword evidence="1" id="KW-0812">Transmembrane</keyword>
<dbReference type="AlphaFoldDB" id="A0A4R4E6X5"/>
<evidence type="ECO:0000313" key="3">
    <source>
        <dbReference type="Proteomes" id="UP000295418"/>
    </source>
</evidence>
<name>A0A4R4E6X5_9BACL</name>
<proteinExistence type="predicted"/>
<keyword evidence="1" id="KW-0472">Membrane</keyword>
<keyword evidence="3" id="KW-1185">Reference proteome</keyword>
<protein>
    <submittedName>
        <fullName evidence="2">Phage holin family protein</fullName>
    </submittedName>
</protein>
<dbReference type="OrthoDB" id="1701386at2"/>
<dbReference type="PANTHER" id="PTHR37309">
    <property type="entry name" value="SLR0284 PROTEIN"/>
    <property type="match status" value="1"/>
</dbReference>
<keyword evidence="1" id="KW-1133">Transmembrane helix</keyword>
<comment type="caution">
    <text evidence="2">The sequence shown here is derived from an EMBL/GenBank/DDBJ whole genome shotgun (WGS) entry which is preliminary data.</text>
</comment>